<evidence type="ECO:0000256" key="1">
    <source>
        <dbReference type="ARBA" id="ARBA00009741"/>
    </source>
</evidence>
<keyword evidence="4" id="KW-0489">Methyltransferase</keyword>
<dbReference type="AlphaFoldDB" id="A0A650CQN8"/>
<dbReference type="InterPro" id="IPR051720">
    <property type="entry name" value="rRNA_MeTrfase/Polyamine_Synth"/>
</dbReference>
<keyword evidence="5" id="KW-1185">Reference proteome</keyword>
<dbReference type="InterPro" id="IPR029063">
    <property type="entry name" value="SAM-dependent_MTases_sf"/>
</dbReference>
<evidence type="ECO:0000313" key="5">
    <source>
        <dbReference type="Proteomes" id="UP000423396"/>
    </source>
</evidence>
<evidence type="ECO:0000313" key="4">
    <source>
        <dbReference type="EMBL" id="QGR20146.1"/>
    </source>
</evidence>
<dbReference type="CDD" id="cd02440">
    <property type="entry name" value="AdoMet_MTases"/>
    <property type="match status" value="1"/>
</dbReference>
<dbReference type="InterPro" id="IPR002052">
    <property type="entry name" value="DNA_methylase_N6_adenine_CS"/>
</dbReference>
<evidence type="ECO:0000256" key="2">
    <source>
        <dbReference type="ARBA" id="ARBA00041374"/>
    </source>
</evidence>
<dbReference type="OrthoDB" id="31271at2157"/>
<sequence>MTSTKINKKQLEIFLEQIPPHPNPNYELEQYLTPSNLGSTLLWTAYLRGDIKKNKLVADLGCGTGRLCAGASLLGAYCLCIEIDENSIYVAKEFFRKNMLDFEPIVTDVSHLQLSRKIDTVIQNPPFGVINKGADILFLKKALEIGKVVYTIHKSNPKSSQIIRRIAESENYSVEVITTRYDLKPYYPWHKERYHKFLVDIYLLKENLTG</sequence>
<gene>
    <name evidence="4" type="ORF">D1868_09220</name>
</gene>
<dbReference type="InterPro" id="IPR007848">
    <property type="entry name" value="Small_mtfrase_dom"/>
</dbReference>
<dbReference type="PANTHER" id="PTHR23290">
    <property type="entry name" value="RRNA N6-ADENOSINE-METHYLTRANSFERASE METTL5"/>
    <property type="match status" value="1"/>
</dbReference>
<evidence type="ECO:0000259" key="3">
    <source>
        <dbReference type="Pfam" id="PF05175"/>
    </source>
</evidence>
<dbReference type="Pfam" id="PF05175">
    <property type="entry name" value="MTS"/>
    <property type="match status" value="1"/>
</dbReference>
<dbReference type="GeneID" id="42799248"/>
<dbReference type="GO" id="GO:0008757">
    <property type="term" value="F:S-adenosylmethionine-dependent methyltransferase activity"/>
    <property type="evidence" value="ECO:0007669"/>
    <property type="project" value="UniProtKB-ARBA"/>
</dbReference>
<name>A0A650CQN8_9CREN</name>
<proteinExistence type="inferred from homology"/>
<dbReference type="EMBL" id="CP045483">
    <property type="protein sequence ID" value="QGR20146.1"/>
    <property type="molecule type" value="Genomic_DNA"/>
</dbReference>
<dbReference type="GO" id="GO:0032259">
    <property type="term" value="P:methylation"/>
    <property type="evidence" value="ECO:0007669"/>
    <property type="project" value="UniProtKB-KW"/>
</dbReference>
<dbReference type="PROSITE" id="PS00092">
    <property type="entry name" value="N6_MTASE"/>
    <property type="match status" value="1"/>
</dbReference>
<dbReference type="SUPFAM" id="SSF53335">
    <property type="entry name" value="S-adenosyl-L-methionine-dependent methyltransferases"/>
    <property type="match status" value="1"/>
</dbReference>
<keyword evidence="4" id="KW-0808">Transferase</keyword>
<reference evidence="4 5" key="1">
    <citation type="submission" date="2019-10" db="EMBL/GenBank/DDBJ databases">
        <title>Genome Sequences from Six Type Strain Members of the Archaeal Family Sulfolobaceae: Acidianus ambivalens, Acidianus infernus, Metallosphaera prunae, Stygiolobus azoricus, Sulfolobus metallicus, and Sulfurisphaera ohwakuensis.</title>
        <authorList>
            <person name="Counts J.A."/>
            <person name="Kelly R.M."/>
        </authorList>
    </citation>
    <scope>NUCLEOTIDE SEQUENCE [LARGE SCALE GENOMIC DNA]</scope>
    <source>
        <strain evidence="4 5">FC6</strain>
    </source>
</reference>
<dbReference type="KEGG" id="sazo:D1868_09220"/>
<dbReference type="Gene3D" id="3.40.50.150">
    <property type="entry name" value="Vaccinia Virus protein VP39"/>
    <property type="match status" value="1"/>
</dbReference>
<dbReference type="GO" id="GO:0003676">
    <property type="term" value="F:nucleic acid binding"/>
    <property type="evidence" value="ECO:0007669"/>
    <property type="project" value="InterPro"/>
</dbReference>
<accession>A0A650CQN8</accession>
<feature type="domain" description="Methyltransferase small" evidence="3">
    <location>
        <begin position="50"/>
        <end position="129"/>
    </location>
</feature>
<dbReference type="RefSeq" id="WP_156007595.1">
    <property type="nucleotide sequence ID" value="NZ_CP045483.1"/>
</dbReference>
<dbReference type="PANTHER" id="PTHR23290:SF0">
    <property type="entry name" value="RRNA N6-ADENOSINE-METHYLTRANSFERASE METTL5"/>
    <property type="match status" value="1"/>
</dbReference>
<protein>
    <recommendedName>
        <fullName evidence="2">Methyltransferase-like protein 5</fullName>
    </recommendedName>
</protein>
<organism evidence="4 5">
    <name type="scientific">Stygiolobus azoricus</name>
    <dbReference type="NCBI Taxonomy" id="41675"/>
    <lineage>
        <taxon>Archaea</taxon>
        <taxon>Thermoproteota</taxon>
        <taxon>Thermoprotei</taxon>
        <taxon>Sulfolobales</taxon>
        <taxon>Sulfolobaceae</taxon>
        <taxon>Stygiolobus</taxon>
    </lineage>
</organism>
<dbReference type="Proteomes" id="UP000423396">
    <property type="component" value="Chromosome"/>
</dbReference>
<comment type="similarity">
    <text evidence="1">Belongs to the methyltransferase superfamily. PrmA family.</text>
</comment>